<dbReference type="EMBL" id="BONF01000019">
    <property type="protein sequence ID" value="GIF82274.1"/>
    <property type="molecule type" value="Genomic_DNA"/>
</dbReference>
<evidence type="ECO:0000313" key="6">
    <source>
        <dbReference type="EMBL" id="GIF82274.1"/>
    </source>
</evidence>
<dbReference type="InterPro" id="IPR004111">
    <property type="entry name" value="Repressor_TetR_C"/>
</dbReference>
<dbReference type="PROSITE" id="PS50977">
    <property type="entry name" value="HTH_TETR_2"/>
    <property type="match status" value="1"/>
</dbReference>
<dbReference type="Gene3D" id="1.10.10.60">
    <property type="entry name" value="Homeodomain-like"/>
    <property type="match status" value="1"/>
</dbReference>
<evidence type="ECO:0000256" key="3">
    <source>
        <dbReference type="ARBA" id="ARBA00023163"/>
    </source>
</evidence>
<dbReference type="InterPro" id="IPR050109">
    <property type="entry name" value="HTH-type_TetR-like_transc_reg"/>
</dbReference>
<dbReference type="Pfam" id="PF02909">
    <property type="entry name" value="TetR_C_1"/>
    <property type="match status" value="1"/>
</dbReference>
<dbReference type="SUPFAM" id="SSF48498">
    <property type="entry name" value="Tetracyclin repressor-like, C-terminal domain"/>
    <property type="match status" value="1"/>
</dbReference>
<dbReference type="GO" id="GO:0000976">
    <property type="term" value="F:transcription cis-regulatory region binding"/>
    <property type="evidence" value="ECO:0007669"/>
    <property type="project" value="TreeGrafter"/>
</dbReference>
<keyword evidence="3" id="KW-0804">Transcription</keyword>
<keyword evidence="2 4" id="KW-0238">DNA-binding</keyword>
<evidence type="ECO:0000256" key="1">
    <source>
        <dbReference type="ARBA" id="ARBA00023015"/>
    </source>
</evidence>
<dbReference type="PANTHER" id="PTHR30055:SF151">
    <property type="entry name" value="TRANSCRIPTIONAL REGULATORY PROTEIN"/>
    <property type="match status" value="1"/>
</dbReference>
<feature type="DNA-binding region" description="H-T-H motif" evidence="4">
    <location>
        <begin position="24"/>
        <end position="43"/>
    </location>
</feature>
<keyword evidence="7" id="KW-1185">Reference proteome</keyword>
<dbReference type="InterPro" id="IPR009057">
    <property type="entry name" value="Homeodomain-like_sf"/>
</dbReference>
<name>A0A8J3JGL9_9ACTN</name>
<evidence type="ECO:0000259" key="5">
    <source>
        <dbReference type="PROSITE" id="PS50977"/>
    </source>
</evidence>
<dbReference type="AlphaFoldDB" id="A0A8J3JGL9"/>
<dbReference type="GO" id="GO:0045892">
    <property type="term" value="P:negative regulation of DNA-templated transcription"/>
    <property type="evidence" value="ECO:0007669"/>
    <property type="project" value="InterPro"/>
</dbReference>
<dbReference type="GO" id="GO:0003700">
    <property type="term" value="F:DNA-binding transcription factor activity"/>
    <property type="evidence" value="ECO:0007669"/>
    <property type="project" value="TreeGrafter"/>
</dbReference>
<sequence length="214" mass="22241">MLAAHQILDTALALVDERGTDALTVRGVAAALDVAPNALYTYFPNRDALRAALVEHLLGELDGVKLPADWPTALRHLAGALRALLARHPGAVPLFVAGPMFGPHGLHTGERALALLAGAGFTPTAAARALYTVLAYTLGFAAMDAAELTPGAPADMDTRVAQRRTAFEAVPAADYPHTHAAASVMATYVTDTQFRSGLDTILAGLARSAASPSR</sequence>
<evidence type="ECO:0000256" key="2">
    <source>
        <dbReference type="ARBA" id="ARBA00023125"/>
    </source>
</evidence>
<dbReference type="PANTHER" id="PTHR30055">
    <property type="entry name" value="HTH-TYPE TRANSCRIPTIONAL REGULATOR RUTR"/>
    <property type="match status" value="1"/>
</dbReference>
<dbReference type="Gene3D" id="1.10.357.10">
    <property type="entry name" value="Tetracycline Repressor, domain 2"/>
    <property type="match status" value="1"/>
</dbReference>
<keyword evidence="1" id="KW-0805">Transcription regulation</keyword>
<feature type="domain" description="HTH tetR-type" evidence="5">
    <location>
        <begin position="1"/>
        <end position="61"/>
    </location>
</feature>
<evidence type="ECO:0000313" key="7">
    <source>
        <dbReference type="Proteomes" id="UP000601223"/>
    </source>
</evidence>
<dbReference type="Proteomes" id="UP000601223">
    <property type="component" value="Unassembled WGS sequence"/>
</dbReference>
<dbReference type="SUPFAM" id="SSF46689">
    <property type="entry name" value="Homeodomain-like"/>
    <property type="match status" value="1"/>
</dbReference>
<dbReference type="InterPro" id="IPR036271">
    <property type="entry name" value="Tet_transcr_reg_TetR-rel_C_sf"/>
</dbReference>
<evidence type="ECO:0000256" key="4">
    <source>
        <dbReference type="PROSITE-ProRule" id="PRU00335"/>
    </source>
</evidence>
<dbReference type="PRINTS" id="PR00455">
    <property type="entry name" value="HTHTETR"/>
</dbReference>
<organism evidence="6 7">
    <name type="scientific">Catellatospora bangladeshensis</name>
    <dbReference type="NCBI Taxonomy" id="310355"/>
    <lineage>
        <taxon>Bacteria</taxon>
        <taxon>Bacillati</taxon>
        <taxon>Actinomycetota</taxon>
        <taxon>Actinomycetes</taxon>
        <taxon>Micromonosporales</taxon>
        <taxon>Micromonosporaceae</taxon>
        <taxon>Catellatospora</taxon>
    </lineage>
</organism>
<comment type="caution">
    <text evidence="6">The sequence shown here is derived from an EMBL/GenBank/DDBJ whole genome shotgun (WGS) entry which is preliminary data.</text>
</comment>
<accession>A0A8J3JGL9</accession>
<gene>
    <name evidence="6" type="ORF">Cba03nite_36230</name>
</gene>
<dbReference type="Pfam" id="PF00440">
    <property type="entry name" value="TetR_N"/>
    <property type="match status" value="1"/>
</dbReference>
<dbReference type="InterPro" id="IPR001647">
    <property type="entry name" value="HTH_TetR"/>
</dbReference>
<protein>
    <submittedName>
        <fullName evidence="6">Putative transcriptional regulator, TetR family protein</fullName>
    </submittedName>
</protein>
<proteinExistence type="predicted"/>
<reference evidence="6 7" key="1">
    <citation type="submission" date="2021-01" db="EMBL/GenBank/DDBJ databases">
        <title>Whole genome shotgun sequence of Catellatospora bangladeshensis NBRC 107357.</title>
        <authorList>
            <person name="Komaki H."/>
            <person name="Tamura T."/>
        </authorList>
    </citation>
    <scope>NUCLEOTIDE SEQUENCE [LARGE SCALE GENOMIC DNA]</scope>
    <source>
        <strain evidence="6 7">NBRC 107357</strain>
    </source>
</reference>